<gene>
    <name evidence="1" type="ORF">XENOCAPTIV_013543</name>
</gene>
<reference evidence="1 2" key="1">
    <citation type="submission" date="2021-06" db="EMBL/GenBank/DDBJ databases">
        <authorList>
            <person name="Palmer J.M."/>
        </authorList>
    </citation>
    <scope>NUCLEOTIDE SEQUENCE [LARGE SCALE GENOMIC DNA]</scope>
    <source>
        <strain evidence="1 2">XC_2019</strain>
        <tissue evidence="1">Muscle</tissue>
    </source>
</reference>
<evidence type="ECO:0000313" key="1">
    <source>
        <dbReference type="EMBL" id="MEQ2207502.1"/>
    </source>
</evidence>
<name>A0ABV0RJ86_9TELE</name>
<comment type="caution">
    <text evidence="1">The sequence shown here is derived from an EMBL/GenBank/DDBJ whole genome shotgun (WGS) entry which is preliminary data.</text>
</comment>
<dbReference type="EMBL" id="JAHRIN010044831">
    <property type="protein sequence ID" value="MEQ2207502.1"/>
    <property type="molecule type" value="Genomic_DNA"/>
</dbReference>
<protein>
    <submittedName>
        <fullName evidence="1">Uncharacterized protein</fullName>
    </submittedName>
</protein>
<accession>A0ABV0RJ86</accession>
<keyword evidence="2" id="KW-1185">Reference proteome</keyword>
<proteinExistence type="predicted"/>
<sequence length="120" mass="13457">MSKVESNVLSSLVGSLLKKAYLCDGSAKVAGWGLNPDLTYKSILIWHSFCDSANDPGTTRCRVIHYKNHISRNKVASNLHPLVALLKLRQIFFNPSLPKQIRYVLDLSPSFPCINIIFLK</sequence>
<evidence type="ECO:0000313" key="2">
    <source>
        <dbReference type="Proteomes" id="UP001434883"/>
    </source>
</evidence>
<dbReference type="Proteomes" id="UP001434883">
    <property type="component" value="Unassembled WGS sequence"/>
</dbReference>
<organism evidence="1 2">
    <name type="scientific">Xenoophorus captivus</name>
    <dbReference type="NCBI Taxonomy" id="1517983"/>
    <lineage>
        <taxon>Eukaryota</taxon>
        <taxon>Metazoa</taxon>
        <taxon>Chordata</taxon>
        <taxon>Craniata</taxon>
        <taxon>Vertebrata</taxon>
        <taxon>Euteleostomi</taxon>
        <taxon>Actinopterygii</taxon>
        <taxon>Neopterygii</taxon>
        <taxon>Teleostei</taxon>
        <taxon>Neoteleostei</taxon>
        <taxon>Acanthomorphata</taxon>
        <taxon>Ovalentaria</taxon>
        <taxon>Atherinomorphae</taxon>
        <taxon>Cyprinodontiformes</taxon>
        <taxon>Goodeidae</taxon>
        <taxon>Xenoophorus</taxon>
    </lineage>
</organism>